<feature type="domain" description="Acyl-CoA oxidase/dehydrogenase middle" evidence="7">
    <location>
        <begin position="125"/>
        <end position="219"/>
    </location>
</feature>
<dbReference type="RefSeq" id="WP_126915166.1">
    <property type="nucleotide sequence ID" value="NZ_CP034587.1"/>
</dbReference>
<dbReference type="Pfam" id="PF00441">
    <property type="entry name" value="Acyl-CoA_dh_1"/>
    <property type="match status" value="1"/>
</dbReference>
<organism evidence="9 10">
    <name type="scientific">Streptomyces luteoverticillatus</name>
    <name type="common">Streptoverticillium luteoverticillatus</name>
    <dbReference type="NCBI Taxonomy" id="66425"/>
    <lineage>
        <taxon>Bacteria</taxon>
        <taxon>Bacillati</taxon>
        <taxon>Actinomycetota</taxon>
        <taxon>Actinomycetes</taxon>
        <taxon>Kitasatosporales</taxon>
        <taxon>Streptomycetaceae</taxon>
        <taxon>Streptomyces</taxon>
    </lineage>
</organism>
<keyword evidence="3 5" id="KW-0285">Flavoprotein</keyword>
<dbReference type="InterPro" id="IPR037069">
    <property type="entry name" value="AcylCoA_DH/ox_N_sf"/>
</dbReference>
<dbReference type="InterPro" id="IPR009075">
    <property type="entry name" value="AcylCo_DH/oxidase_C"/>
</dbReference>
<feature type="domain" description="Acyl-CoA dehydrogenase/oxidase N-terminal" evidence="8">
    <location>
        <begin position="31"/>
        <end position="119"/>
    </location>
</feature>
<protein>
    <submittedName>
        <fullName evidence="9">Acyl-CoA dehydrogenase family protein</fullName>
    </submittedName>
</protein>
<dbReference type="GO" id="GO:0005886">
    <property type="term" value="C:plasma membrane"/>
    <property type="evidence" value="ECO:0007669"/>
    <property type="project" value="TreeGrafter"/>
</dbReference>
<evidence type="ECO:0000259" key="7">
    <source>
        <dbReference type="Pfam" id="PF02770"/>
    </source>
</evidence>
<dbReference type="GO" id="GO:0003995">
    <property type="term" value="F:acyl-CoA dehydrogenase activity"/>
    <property type="evidence" value="ECO:0007669"/>
    <property type="project" value="TreeGrafter"/>
</dbReference>
<dbReference type="SUPFAM" id="SSF47203">
    <property type="entry name" value="Acyl-CoA dehydrogenase C-terminal domain-like"/>
    <property type="match status" value="1"/>
</dbReference>
<reference evidence="9 10" key="1">
    <citation type="submission" date="2018-12" db="EMBL/GenBank/DDBJ databases">
        <title>The whole draft genome of Streptomyce luteoverticillatus CGMCC 15060.</title>
        <authorList>
            <person name="Feng Z."/>
            <person name="Chen G."/>
            <person name="Zhang J."/>
            <person name="Zhu H."/>
            <person name="Yu X."/>
            <person name="Zhang W."/>
            <person name="Zhang X."/>
        </authorList>
    </citation>
    <scope>NUCLEOTIDE SEQUENCE [LARGE SCALE GENOMIC DNA]</scope>
    <source>
        <strain evidence="9 10">CGMCC 15060</strain>
    </source>
</reference>
<feature type="domain" description="Acyl-CoA dehydrogenase/oxidase C-terminal" evidence="6">
    <location>
        <begin position="233"/>
        <end position="382"/>
    </location>
</feature>
<evidence type="ECO:0000313" key="9">
    <source>
        <dbReference type="EMBL" id="AZQ72647.1"/>
    </source>
</evidence>
<dbReference type="InterPro" id="IPR006091">
    <property type="entry name" value="Acyl-CoA_Oxase/DH_mid-dom"/>
</dbReference>
<keyword evidence="4 5" id="KW-0274">FAD</keyword>
<comment type="cofactor">
    <cofactor evidence="1 5">
        <name>FAD</name>
        <dbReference type="ChEBI" id="CHEBI:57692"/>
    </cofactor>
</comment>
<gene>
    <name evidence="9" type="ORF">EKH77_16740</name>
</gene>
<proteinExistence type="inferred from homology"/>
<dbReference type="GO" id="GO:0050660">
    <property type="term" value="F:flavin adenine dinucleotide binding"/>
    <property type="evidence" value="ECO:0007669"/>
    <property type="project" value="InterPro"/>
</dbReference>
<comment type="similarity">
    <text evidence="2 5">Belongs to the acyl-CoA dehydrogenase family.</text>
</comment>
<accession>A0A3S9PK10</accession>
<dbReference type="Pfam" id="PF02770">
    <property type="entry name" value="Acyl-CoA_dh_M"/>
    <property type="match status" value="1"/>
</dbReference>
<evidence type="ECO:0000256" key="5">
    <source>
        <dbReference type="RuleBase" id="RU362125"/>
    </source>
</evidence>
<evidence type="ECO:0000259" key="8">
    <source>
        <dbReference type="Pfam" id="PF02771"/>
    </source>
</evidence>
<dbReference type="Gene3D" id="1.20.140.10">
    <property type="entry name" value="Butyryl-CoA Dehydrogenase, subunit A, domain 3"/>
    <property type="match status" value="1"/>
</dbReference>
<dbReference type="PANTHER" id="PTHR43884:SF19">
    <property type="entry name" value="ACYL-COA DEHYDROGENASE FADE4-RELATED"/>
    <property type="match status" value="1"/>
</dbReference>
<dbReference type="Gene3D" id="1.10.540.10">
    <property type="entry name" value="Acyl-CoA dehydrogenase/oxidase, N-terminal domain"/>
    <property type="match status" value="1"/>
</dbReference>
<dbReference type="OrthoDB" id="3666321at2"/>
<evidence type="ECO:0000256" key="3">
    <source>
        <dbReference type="ARBA" id="ARBA00022630"/>
    </source>
</evidence>
<evidence type="ECO:0000259" key="6">
    <source>
        <dbReference type="Pfam" id="PF00441"/>
    </source>
</evidence>
<dbReference type="Pfam" id="PF02771">
    <property type="entry name" value="Acyl-CoA_dh_N"/>
    <property type="match status" value="1"/>
</dbReference>
<dbReference type="AlphaFoldDB" id="A0A3S9PK10"/>
<name>A0A3S9PK10_STRLT</name>
<evidence type="ECO:0000313" key="10">
    <source>
        <dbReference type="Proteomes" id="UP000267900"/>
    </source>
</evidence>
<evidence type="ECO:0000256" key="4">
    <source>
        <dbReference type="ARBA" id="ARBA00022827"/>
    </source>
</evidence>
<keyword evidence="5" id="KW-0560">Oxidoreductase</keyword>
<dbReference type="InterPro" id="IPR009100">
    <property type="entry name" value="AcylCoA_DH/oxidase_NM_dom_sf"/>
</dbReference>
<dbReference type="EMBL" id="CP034587">
    <property type="protein sequence ID" value="AZQ72647.1"/>
    <property type="molecule type" value="Genomic_DNA"/>
</dbReference>
<sequence length="574" mass="62225">MTYPPYALAAGFDRRLGDPDDPGVTFSYARCARLDEHEEFPAEICRELDALGLPGYYVPEEHGGSLRSYEDVLQLMRAVARRDLTVAIGHGKTYLGAVCVWVAGTEEQAARLGRDIVSGAVVSWGLTEREHGSDLLASEVTATREADGYRVDGEKWLINNATRGRIISLLANTDPDGGPRALSVLLVDKEEIGEGGYRCLPAARTHGIRGADISGIAFTGAKVPAGALVGAEGTGLETVLKSLQITRTLCSALSLGAADHALRLGVDFALEHRLYGRTLAELPQARRTLGESCADLFVAEAVALVASRSLHHLTGELSVVSAAAKYLVPSGVEVMIGRLGQLLGARAFLTGTFRDGRFQKLERDHRIVGIFDGNSLVNLNMLINQFGTLARAYRAGRTDRDGLSAALRLTEDTPALDRDRLALLSRNGCSVVQSLPAAVEELRELAAAGEVPAALAERATLLREVADELHERMAAHRPSSRDVPAHAFELAQRYTLVFAAACCLQLWLRNRADGTVRKDTDWLDACLSRLLHQLRPGDREDHEVYDRLVPGLLERHRDGALHSLLTDRTSGART</sequence>
<dbReference type="InterPro" id="IPR046373">
    <property type="entry name" value="Acyl-CoA_Oxase/DH_mid-dom_sf"/>
</dbReference>
<dbReference type="InterPro" id="IPR013786">
    <property type="entry name" value="AcylCoA_DH/ox_N"/>
</dbReference>
<keyword evidence="10" id="KW-1185">Reference proteome</keyword>
<dbReference type="InterPro" id="IPR036250">
    <property type="entry name" value="AcylCo_DH-like_C"/>
</dbReference>
<dbReference type="Proteomes" id="UP000267900">
    <property type="component" value="Chromosome"/>
</dbReference>
<dbReference type="SUPFAM" id="SSF56645">
    <property type="entry name" value="Acyl-CoA dehydrogenase NM domain-like"/>
    <property type="match status" value="1"/>
</dbReference>
<evidence type="ECO:0000256" key="1">
    <source>
        <dbReference type="ARBA" id="ARBA00001974"/>
    </source>
</evidence>
<dbReference type="Gene3D" id="2.40.110.10">
    <property type="entry name" value="Butyryl-CoA Dehydrogenase, subunit A, domain 2"/>
    <property type="match status" value="1"/>
</dbReference>
<dbReference type="PANTHER" id="PTHR43884">
    <property type="entry name" value="ACYL-COA DEHYDROGENASE"/>
    <property type="match status" value="1"/>
</dbReference>
<dbReference type="CDD" id="cd00567">
    <property type="entry name" value="ACAD"/>
    <property type="match status" value="1"/>
</dbReference>
<evidence type="ECO:0000256" key="2">
    <source>
        <dbReference type="ARBA" id="ARBA00009347"/>
    </source>
</evidence>